<feature type="transmembrane region" description="Helical" evidence="1">
    <location>
        <begin position="82"/>
        <end position="115"/>
    </location>
</feature>
<dbReference type="AlphaFoldDB" id="C7QZZ0"/>
<keyword evidence="1" id="KW-0472">Membrane</keyword>
<organism evidence="2 3">
    <name type="scientific">Jonesia denitrificans (strain ATCC 14870 / DSM 20603 / BCRC 15368 / CIP 55.134 / JCM 11481 / NBRC 15587 / NCTC 10816 / Prevot 55134)</name>
    <name type="common">Listeria denitrificans</name>
    <dbReference type="NCBI Taxonomy" id="471856"/>
    <lineage>
        <taxon>Bacteria</taxon>
        <taxon>Bacillati</taxon>
        <taxon>Actinomycetota</taxon>
        <taxon>Actinomycetes</taxon>
        <taxon>Micrococcales</taxon>
        <taxon>Jonesiaceae</taxon>
        <taxon>Jonesia</taxon>
    </lineage>
</organism>
<sequence length="190" mass="20262">MDLPVIAVDLVAMLIIAYALYYPRHRRKDLVVAFLVVNVGVLGVSTVLAQSTVGAGLGLGLFGVLSIIRLRSEEISHSEIAYYFASLAIGLIAGLSTTITATMLIMTTLIVIALAVCDHPKICARSRRVTVRLDHAVGTDSEATIACERILGIAPEHVTILDIDTVNDTAHVVARYRPQVTSPVTIGGES</sequence>
<dbReference type="OrthoDB" id="3827267at2"/>
<evidence type="ECO:0000313" key="2">
    <source>
        <dbReference type="EMBL" id="ACV09548.1"/>
    </source>
</evidence>
<accession>C7QZZ0</accession>
<feature type="transmembrane region" description="Helical" evidence="1">
    <location>
        <begin position="6"/>
        <end position="23"/>
    </location>
</feature>
<evidence type="ECO:0008006" key="4">
    <source>
        <dbReference type="Google" id="ProtNLM"/>
    </source>
</evidence>
<dbReference type="STRING" id="471856.Jden_1905"/>
<dbReference type="eggNOG" id="ENOG50308PC">
    <property type="taxonomic scope" value="Bacteria"/>
</dbReference>
<keyword evidence="3" id="KW-1185">Reference proteome</keyword>
<dbReference type="InterPro" id="IPR032531">
    <property type="entry name" value="DUF4956"/>
</dbReference>
<gene>
    <name evidence="2" type="ordered locus">Jden_1905</name>
</gene>
<dbReference type="Proteomes" id="UP000000628">
    <property type="component" value="Chromosome"/>
</dbReference>
<dbReference type="EMBL" id="CP001706">
    <property type="protein sequence ID" value="ACV09548.1"/>
    <property type="molecule type" value="Genomic_DNA"/>
</dbReference>
<dbReference type="KEGG" id="jde:Jden_1905"/>
<name>C7QZZ0_JONDD</name>
<reference evidence="2 3" key="1">
    <citation type="journal article" date="2009" name="Stand. Genomic Sci.">
        <title>Complete genome sequence of Jonesia denitrificans type strain (Prevot 55134).</title>
        <authorList>
            <person name="Pukall R."/>
            <person name="Gehrich-Schroter G."/>
            <person name="Lapidus A."/>
            <person name="Nolan M."/>
            <person name="Glavina Del Rio T."/>
            <person name="Lucas S."/>
            <person name="Chen F."/>
            <person name="Tice H."/>
            <person name="Pitluck S."/>
            <person name="Cheng J.F."/>
            <person name="Copeland A."/>
            <person name="Saunders E."/>
            <person name="Brettin T."/>
            <person name="Detter J.C."/>
            <person name="Bruce D."/>
            <person name="Goodwin L."/>
            <person name="Pati A."/>
            <person name="Ivanova N."/>
            <person name="Mavromatis K."/>
            <person name="Ovchinnikova G."/>
            <person name="Chen A."/>
            <person name="Palaniappan K."/>
            <person name="Land M."/>
            <person name="Hauser L."/>
            <person name="Chang Y.J."/>
            <person name="Jeffries C.D."/>
            <person name="Chain P."/>
            <person name="Goker M."/>
            <person name="Bristow J."/>
            <person name="Eisen J.A."/>
            <person name="Markowitz V."/>
            <person name="Hugenholtz P."/>
            <person name="Kyrpides N.C."/>
            <person name="Klenk H.P."/>
            <person name="Han C."/>
        </authorList>
    </citation>
    <scope>NUCLEOTIDE SEQUENCE [LARGE SCALE GENOMIC DNA]</scope>
    <source>
        <strain evidence="3">ATCC 14870 / DSM 20603 / BCRC 15368 / CIP 55.134 / JCM 11481 / NBRC 15587 / NCTC 10816 / Prevot 55134</strain>
    </source>
</reference>
<dbReference type="HOGENOM" id="CLU_080080_2_0_11"/>
<keyword evidence="1" id="KW-0812">Transmembrane</keyword>
<dbReference type="Pfam" id="PF16316">
    <property type="entry name" value="DUF4956"/>
    <property type="match status" value="1"/>
</dbReference>
<keyword evidence="1" id="KW-1133">Transmembrane helix</keyword>
<feature type="transmembrane region" description="Helical" evidence="1">
    <location>
        <begin position="30"/>
        <end position="47"/>
    </location>
</feature>
<feature type="transmembrane region" description="Helical" evidence="1">
    <location>
        <begin position="53"/>
        <end position="70"/>
    </location>
</feature>
<evidence type="ECO:0000313" key="3">
    <source>
        <dbReference type="Proteomes" id="UP000000628"/>
    </source>
</evidence>
<evidence type="ECO:0000256" key="1">
    <source>
        <dbReference type="SAM" id="Phobius"/>
    </source>
</evidence>
<dbReference type="RefSeq" id="WP_015772176.1">
    <property type="nucleotide sequence ID" value="NC_013174.1"/>
</dbReference>
<proteinExistence type="predicted"/>
<protein>
    <recommendedName>
        <fullName evidence="4">DUF4956 domain-containing protein</fullName>
    </recommendedName>
</protein>